<accession>A0AAU9NXE5</accession>
<protein>
    <recommendedName>
        <fullName evidence="6">tRNA pseudouridine synthase</fullName>
        <ecNumber evidence="6">5.4.99.12</ecNumber>
    </recommendedName>
</protein>
<dbReference type="AlphaFoldDB" id="A0AAU9NXE5"/>
<sequence length="312" mass="35127">MGYAALGVGLPLAAAHLDDLYNQQTPPANTYKWRLVLSYDGTRFSGWQYQPSTPTLQCLLEQALTRVTKLERKDLCVVGASRTDAGVHALGQVAQFVTPFNYKDLQDMHAALNGLLPPDVRIREIGPALPDFHARFSVTGKIYHYKIYNDTVLDPFHRLYAYHNLSKLNVSVMKEAAKYFVGKHDFSSFANKQRNDRIVNPVKNISRVDIIEKGPILQVEVEGSGFLYRQVRNMVALLIQIGREALPPDIVPKILETCDRKELAKVALVAPPHGLFLVEVKYNEEHLGLPEDGPSTSFGRHHSISKCKLQYY</sequence>
<dbReference type="InterPro" id="IPR020097">
    <property type="entry name" value="PsdUridine_synth_TruA_a/b_dom"/>
</dbReference>
<dbReference type="Proteomes" id="UP001157418">
    <property type="component" value="Unassembled WGS sequence"/>
</dbReference>
<evidence type="ECO:0000256" key="4">
    <source>
        <dbReference type="PIRSR" id="PIRSR001430-1"/>
    </source>
</evidence>
<evidence type="ECO:0000256" key="2">
    <source>
        <dbReference type="ARBA" id="ARBA00022694"/>
    </source>
</evidence>
<dbReference type="HAMAP" id="MF_00171">
    <property type="entry name" value="TruA"/>
    <property type="match status" value="1"/>
</dbReference>
<dbReference type="NCBIfam" id="TIGR00071">
    <property type="entry name" value="hisT_truA"/>
    <property type="match status" value="1"/>
</dbReference>
<evidence type="ECO:0000256" key="6">
    <source>
        <dbReference type="RuleBase" id="RU003792"/>
    </source>
</evidence>
<dbReference type="InterPro" id="IPR020103">
    <property type="entry name" value="PsdUridine_synth_cat_dom_sf"/>
</dbReference>
<evidence type="ECO:0000259" key="7">
    <source>
        <dbReference type="Pfam" id="PF01416"/>
    </source>
</evidence>
<dbReference type="Gene3D" id="3.30.70.660">
    <property type="entry name" value="Pseudouridine synthase I, catalytic domain, C-terminal subdomain"/>
    <property type="match status" value="1"/>
</dbReference>
<dbReference type="InterPro" id="IPR020094">
    <property type="entry name" value="TruA/RsuA/RluB/E/F_N"/>
</dbReference>
<dbReference type="PIRSF" id="PIRSF001430">
    <property type="entry name" value="tRNA_psdUrid_synth"/>
    <property type="match status" value="1"/>
</dbReference>
<reference evidence="8 9" key="1">
    <citation type="submission" date="2022-01" db="EMBL/GenBank/DDBJ databases">
        <authorList>
            <person name="Xiong W."/>
            <person name="Schranz E."/>
        </authorList>
    </citation>
    <scope>NUCLEOTIDE SEQUENCE [LARGE SCALE GENOMIC DNA]</scope>
</reference>
<dbReference type="InterPro" id="IPR020095">
    <property type="entry name" value="PsdUridine_synth_TruA_C"/>
</dbReference>
<proteinExistence type="inferred from homology"/>
<comment type="caution">
    <text evidence="8">The sequence shown here is derived from an EMBL/GenBank/DDBJ whole genome shotgun (WGS) entry which is preliminary data.</text>
</comment>
<dbReference type="PANTHER" id="PTHR11142">
    <property type="entry name" value="PSEUDOURIDYLATE SYNTHASE"/>
    <property type="match status" value="1"/>
</dbReference>
<comment type="similarity">
    <text evidence="1 6">Belongs to the tRNA pseudouridine synthase TruA family.</text>
</comment>
<evidence type="ECO:0000313" key="9">
    <source>
        <dbReference type="Proteomes" id="UP001157418"/>
    </source>
</evidence>
<gene>
    <name evidence="8" type="ORF">LVIROSA_LOCUS28366</name>
</gene>
<keyword evidence="2 6" id="KW-0819">tRNA processing</keyword>
<evidence type="ECO:0000256" key="1">
    <source>
        <dbReference type="ARBA" id="ARBA00009375"/>
    </source>
</evidence>
<feature type="domain" description="Pseudouridine synthase I TruA alpha/beta" evidence="7">
    <location>
        <begin position="38"/>
        <end position="136"/>
    </location>
</feature>
<keyword evidence="9" id="KW-1185">Reference proteome</keyword>
<name>A0AAU9NXE5_9ASTR</name>
<comment type="catalytic activity">
    <reaction evidence="6">
        <text>uridine(38/39/40) in tRNA = pseudouridine(38/39/40) in tRNA</text>
        <dbReference type="Rhea" id="RHEA:22376"/>
        <dbReference type="Rhea" id="RHEA-COMP:10085"/>
        <dbReference type="Rhea" id="RHEA-COMP:10087"/>
        <dbReference type="ChEBI" id="CHEBI:65314"/>
        <dbReference type="ChEBI" id="CHEBI:65315"/>
        <dbReference type="EC" id="5.4.99.12"/>
    </reaction>
</comment>
<dbReference type="EMBL" id="CAKMRJ010005412">
    <property type="protein sequence ID" value="CAH1442374.1"/>
    <property type="molecule type" value="Genomic_DNA"/>
</dbReference>
<feature type="active site" description="Nucleophile" evidence="4">
    <location>
        <position position="84"/>
    </location>
</feature>
<dbReference type="CDD" id="cd02570">
    <property type="entry name" value="PseudoU_synth_EcTruA"/>
    <property type="match status" value="1"/>
</dbReference>
<dbReference type="GO" id="GO:0003723">
    <property type="term" value="F:RNA binding"/>
    <property type="evidence" value="ECO:0007669"/>
    <property type="project" value="InterPro"/>
</dbReference>
<feature type="binding site" evidence="5">
    <location>
        <position position="143"/>
    </location>
    <ligand>
        <name>substrate</name>
    </ligand>
</feature>
<evidence type="ECO:0000313" key="8">
    <source>
        <dbReference type="EMBL" id="CAH1442374.1"/>
    </source>
</evidence>
<dbReference type="GO" id="GO:0031119">
    <property type="term" value="P:tRNA pseudouridine synthesis"/>
    <property type="evidence" value="ECO:0007669"/>
    <property type="project" value="TreeGrafter"/>
</dbReference>
<keyword evidence="3 6" id="KW-0413">Isomerase</keyword>
<dbReference type="Gene3D" id="3.30.70.580">
    <property type="entry name" value="Pseudouridine synthase I, catalytic domain, N-terminal subdomain"/>
    <property type="match status" value="1"/>
</dbReference>
<dbReference type="Pfam" id="PF01416">
    <property type="entry name" value="PseudoU_synth_1"/>
    <property type="match status" value="2"/>
</dbReference>
<evidence type="ECO:0000256" key="5">
    <source>
        <dbReference type="PIRSR" id="PIRSR001430-2"/>
    </source>
</evidence>
<dbReference type="InterPro" id="IPR001406">
    <property type="entry name" value="PsdUridine_synth_TruA"/>
</dbReference>
<dbReference type="GO" id="GO:0160147">
    <property type="term" value="F:tRNA pseudouridine(38-40) synthase activity"/>
    <property type="evidence" value="ECO:0007669"/>
    <property type="project" value="UniProtKB-EC"/>
</dbReference>
<feature type="domain" description="Pseudouridine synthase I TruA alpha/beta" evidence="7">
    <location>
        <begin position="176"/>
        <end position="283"/>
    </location>
</feature>
<dbReference type="SUPFAM" id="SSF55120">
    <property type="entry name" value="Pseudouridine synthase"/>
    <property type="match status" value="1"/>
</dbReference>
<evidence type="ECO:0000256" key="3">
    <source>
        <dbReference type="ARBA" id="ARBA00023235"/>
    </source>
</evidence>
<dbReference type="PANTHER" id="PTHR11142:SF0">
    <property type="entry name" value="TRNA PSEUDOURIDINE SYNTHASE-LIKE 1"/>
    <property type="match status" value="1"/>
</dbReference>
<organism evidence="8 9">
    <name type="scientific">Lactuca virosa</name>
    <dbReference type="NCBI Taxonomy" id="75947"/>
    <lineage>
        <taxon>Eukaryota</taxon>
        <taxon>Viridiplantae</taxon>
        <taxon>Streptophyta</taxon>
        <taxon>Embryophyta</taxon>
        <taxon>Tracheophyta</taxon>
        <taxon>Spermatophyta</taxon>
        <taxon>Magnoliopsida</taxon>
        <taxon>eudicotyledons</taxon>
        <taxon>Gunneridae</taxon>
        <taxon>Pentapetalae</taxon>
        <taxon>asterids</taxon>
        <taxon>campanulids</taxon>
        <taxon>Asterales</taxon>
        <taxon>Asteraceae</taxon>
        <taxon>Cichorioideae</taxon>
        <taxon>Cichorieae</taxon>
        <taxon>Lactucinae</taxon>
        <taxon>Lactuca</taxon>
    </lineage>
</organism>
<dbReference type="EC" id="5.4.99.12" evidence="6"/>
<dbReference type="FunFam" id="3.30.70.580:FF:000001">
    <property type="entry name" value="tRNA pseudouridine synthase A"/>
    <property type="match status" value="1"/>
</dbReference>